<comment type="caution">
    <text evidence="1">The sequence shown here is derived from an EMBL/GenBank/DDBJ whole genome shotgun (WGS) entry which is preliminary data.</text>
</comment>
<accession>A0A2T0APJ0</accession>
<evidence type="ECO:0000313" key="1">
    <source>
        <dbReference type="EMBL" id="PRR70903.1"/>
    </source>
</evidence>
<reference evidence="1 2" key="1">
    <citation type="submission" date="2018-03" db="EMBL/GenBank/DDBJ databases">
        <title>Genome sequence of Clostridium thermopalmarium DSM 5974.</title>
        <authorList>
            <person name="Poehlein A."/>
            <person name="Daniel R."/>
        </authorList>
    </citation>
    <scope>NUCLEOTIDE SEQUENCE [LARGE SCALE GENOMIC DNA]</scope>
    <source>
        <strain evidence="1 2">DSM 5974</strain>
    </source>
</reference>
<dbReference type="Proteomes" id="UP000239614">
    <property type="component" value="Unassembled WGS sequence"/>
</dbReference>
<dbReference type="EMBL" id="PVXN01000053">
    <property type="protein sequence ID" value="PRR70903.1"/>
    <property type="molecule type" value="Genomic_DNA"/>
</dbReference>
<proteinExistence type="predicted"/>
<organism evidence="1 2">
    <name type="scientific">Clostridium thermopalmarium DSM 5974</name>
    <dbReference type="NCBI Taxonomy" id="1121340"/>
    <lineage>
        <taxon>Bacteria</taxon>
        <taxon>Bacillati</taxon>
        <taxon>Bacillota</taxon>
        <taxon>Clostridia</taxon>
        <taxon>Eubacteriales</taxon>
        <taxon>Clostridiaceae</taxon>
        <taxon>Clostridium</taxon>
    </lineage>
</organism>
<name>A0A2T0APJ0_9CLOT</name>
<evidence type="ECO:0000313" key="2">
    <source>
        <dbReference type="Proteomes" id="UP000239614"/>
    </source>
</evidence>
<keyword evidence="2" id="KW-1185">Reference proteome</keyword>
<protein>
    <submittedName>
        <fullName evidence="1">Uncharacterized protein</fullName>
    </submittedName>
</protein>
<sequence length="99" mass="11624">MDMEEGKKEKVREIKRKATIESAGRYFDSLYDKHLEDKRKVKLKLKSKDGNDVIINKTEYEIPFQIDQIILALNGAFEIKVSNFEITRENLSSIEILFE</sequence>
<dbReference type="RefSeq" id="WP_106024530.1">
    <property type="nucleotide sequence ID" value="NZ_PVXN01000053.1"/>
</dbReference>
<gene>
    <name evidence="1" type="ORF">CPAL_19930</name>
</gene>
<dbReference type="AlphaFoldDB" id="A0A2T0APJ0"/>